<sequence length="72" mass="7985">MALESDEDYLDGPGGGAGELELVRAISSELPLLFMRIDMLRSHEGLDFGEFVPRPGPVSFFSAHWDRVMGEM</sequence>
<dbReference type="Proteomes" id="UP001500368">
    <property type="component" value="Unassembled WGS sequence"/>
</dbReference>
<dbReference type="RefSeq" id="WP_425577069.1">
    <property type="nucleotide sequence ID" value="NZ_BAABLW010000001.1"/>
</dbReference>
<proteinExistence type="predicted"/>
<dbReference type="EMBL" id="BAABLW010000001">
    <property type="protein sequence ID" value="GAA4910138.1"/>
    <property type="molecule type" value="Genomic_DNA"/>
</dbReference>
<reference evidence="2" key="1">
    <citation type="journal article" date="2019" name="Int. J. Syst. Evol. Microbiol.">
        <title>The Global Catalogue of Microorganisms (GCM) 10K type strain sequencing project: providing services to taxonomists for standard genome sequencing and annotation.</title>
        <authorList>
            <consortium name="The Broad Institute Genomics Platform"/>
            <consortium name="The Broad Institute Genome Sequencing Center for Infectious Disease"/>
            <person name="Wu L."/>
            <person name="Ma J."/>
        </authorList>
    </citation>
    <scope>NUCLEOTIDE SEQUENCE [LARGE SCALE GENOMIC DNA]</scope>
    <source>
        <strain evidence="2">JCM 19129</strain>
    </source>
</reference>
<accession>A0ABP9FNW6</accession>
<comment type="caution">
    <text evidence="1">The sequence shown here is derived from an EMBL/GenBank/DDBJ whole genome shotgun (WGS) entry which is preliminary data.</text>
</comment>
<protein>
    <submittedName>
        <fullName evidence="1">Uncharacterized protein</fullName>
    </submittedName>
</protein>
<dbReference type="Pfam" id="PF14305">
    <property type="entry name" value="ATPgrasp_TupA"/>
    <property type="match status" value="1"/>
</dbReference>
<keyword evidence="2" id="KW-1185">Reference proteome</keyword>
<name>A0ABP9FNW6_9MICC</name>
<evidence type="ECO:0000313" key="1">
    <source>
        <dbReference type="EMBL" id="GAA4910138.1"/>
    </source>
</evidence>
<gene>
    <name evidence="1" type="ORF">GCM10025790_00040</name>
</gene>
<organism evidence="1 2">
    <name type="scientific">Nesterenkonia rhizosphaerae</name>
    <dbReference type="NCBI Taxonomy" id="1348272"/>
    <lineage>
        <taxon>Bacteria</taxon>
        <taxon>Bacillati</taxon>
        <taxon>Actinomycetota</taxon>
        <taxon>Actinomycetes</taxon>
        <taxon>Micrococcales</taxon>
        <taxon>Micrococcaceae</taxon>
        <taxon>Nesterenkonia</taxon>
    </lineage>
</organism>
<dbReference type="InterPro" id="IPR029465">
    <property type="entry name" value="ATPgrasp_TupA"/>
</dbReference>
<evidence type="ECO:0000313" key="2">
    <source>
        <dbReference type="Proteomes" id="UP001500368"/>
    </source>
</evidence>